<dbReference type="PROSITE" id="PS51755">
    <property type="entry name" value="OMPR_PHOB"/>
    <property type="match status" value="1"/>
</dbReference>
<evidence type="ECO:0000259" key="9">
    <source>
        <dbReference type="PROSITE" id="PS51755"/>
    </source>
</evidence>
<dbReference type="PANTHER" id="PTHR48111">
    <property type="entry name" value="REGULATOR OF RPOS"/>
    <property type="match status" value="1"/>
</dbReference>
<dbReference type="Gene3D" id="6.10.250.690">
    <property type="match status" value="1"/>
</dbReference>
<dbReference type="InterPro" id="IPR039420">
    <property type="entry name" value="WalR-like"/>
</dbReference>
<dbReference type="PROSITE" id="PS50110">
    <property type="entry name" value="RESPONSE_REGULATORY"/>
    <property type="match status" value="1"/>
</dbReference>
<dbReference type="InterPro" id="IPR001867">
    <property type="entry name" value="OmpR/PhoB-type_DNA-bd"/>
</dbReference>
<dbReference type="RefSeq" id="WP_166007858.1">
    <property type="nucleotide sequence ID" value="NZ_CP049886.1"/>
</dbReference>
<gene>
    <name evidence="10" type="ORF">G7081_04990</name>
</gene>
<protein>
    <submittedName>
        <fullName evidence="10">Response regulator transcription factor</fullName>
    </submittedName>
</protein>
<reference evidence="10 11" key="1">
    <citation type="submission" date="2020-03" db="EMBL/GenBank/DDBJ databases">
        <title>Vagococcus sp. nov., isolated from beetles.</title>
        <authorList>
            <person name="Hyun D.-W."/>
            <person name="Bae J.-W."/>
        </authorList>
    </citation>
    <scope>NUCLEOTIDE SEQUENCE [LARGE SCALE GENOMIC DNA]</scope>
    <source>
        <strain evidence="10 11">HDW17A</strain>
    </source>
</reference>
<dbReference type="InterPro" id="IPR016032">
    <property type="entry name" value="Sig_transdc_resp-reg_C-effctor"/>
</dbReference>
<dbReference type="GO" id="GO:0000976">
    <property type="term" value="F:transcription cis-regulatory region binding"/>
    <property type="evidence" value="ECO:0007669"/>
    <property type="project" value="TreeGrafter"/>
</dbReference>
<dbReference type="SUPFAM" id="SSF46894">
    <property type="entry name" value="C-terminal effector domain of the bipartite response regulators"/>
    <property type="match status" value="1"/>
</dbReference>
<evidence type="ECO:0000313" key="11">
    <source>
        <dbReference type="Proteomes" id="UP000500890"/>
    </source>
</evidence>
<evidence type="ECO:0000259" key="8">
    <source>
        <dbReference type="PROSITE" id="PS50110"/>
    </source>
</evidence>
<feature type="domain" description="Response regulatory" evidence="8">
    <location>
        <begin position="2"/>
        <end position="116"/>
    </location>
</feature>
<dbReference type="Gene3D" id="1.10.10.10">
    <property type="entry name" value="Winged helix-like DNA-binding domain superfamily/Winged helix DNA-binding domain"/>
    <property type="match status" value="1"/>
</dbReference>
<keyword evidence="4 7" id="KW-0238">DNA-binding</keyword>
<dbReference type="AlphaFoldDB" id="A0A6G8ANC6"/>
<dbReference type="SUPFAM" id="SSF52172">
    <property type="entry name" value="CheY-like"/>
    <property type="match status" value="1"/>
</dbReference>
<keyword evidence="1 6" id="KW-0597">Phosphoprotein</keyword>
<dbReference type="InterPro" id="IPR036388">
    <property type="entry name" value="WH-like_DNA-bd_sf"/>
</dbReference>
<dbReference type="Proteomes" id="UP000500890">
    <property type="component" value="Chromosome"/>
</dbReference>
<keyword evidence="11" id="KW-1185">Reference proteome</keyword>
<dbReference type="GO" id="GO:0006355">
    <property type="term" value="P:regulation of DNA-templated transcription"/>
    <property type="evidence" value="ECO:0007669"/>
    <property type="project" value="InterPro"/>
</dbReference>
<evidence type="ECO:0000256" key="5">
    <source>
        <dbReference type="ARBA" id="ARBA00023163"/>
    </source>
</evidence>
<dbReference type="GO" id="GO:0000156">
    <property type="term" value="F:phosphorelay response regulator activity"/>
    <property type="evidence" value="ECO:0007669"/>
    <property type="project" value="TreeGrafter"/>
</dbReference>
<sequence>MAILIIEDEPAIAKLLEYNLAQAGFNTTVCQDGLAGFEEAQAKDYQCLLVDLMLPSMTGLEIIKELRHLKNYTPIVMLTAKDNEVDKVMALELGADDYITKPFSPRELEARLKAVIRRDELRSDKSVASPVATKEVLRCGTLALNTKNYQVTLDGELLDLTKTQFTILSYMMKNKGLIISRDQLIDGLGMLELSGGTRSIDMHMGKLREKIEENPKEPRYLKTIRGFGYRLEDGEHETK</sequence>
<dbReference type="InterPro" id="IPR011006">
    <property type="entry name" value="CheY-like_superfamily"/>
</dbReference>
<evidence type="ECO:0000256" key="6">
    <source>
        <dbReference type="PROSITE-ProRule" id="PRU00169"/>
    </source>
</evidence>
<dbReference type="GO" id="GO:0005829">
    <property type="term" value="C:cytosol"/>
    <property type="evidence" value="ECO:0007669"/>
    <property type="project" value="TreeGrafter"/>
</dbReference>
<dbReference type="SMART" id="SM00448">
    <property type="entry name" value="REC"/>
    <property type="match status" value="1"/>
</dbReference>
<evidence type="ECO:0000256" key="7">
    <source>
        <dbReference type="PROSITE-ProRule" id="PRU01091"/>
    </source>
</evidence>
<dbReference type="KEGG" id="vah:G7081_04990"/>
<evidence type="ECO:0000256" key="4">
    <source>
        <dbReference type="ARBA" id="ARBA00023125"/>
    </source>
</evidence>
<dbReference type="EMBL" id="CP049886">
    <property type="protein sequence ID" value="QIL46469.1"/>
    <property type="molecule type" value="Genomic_DNA"/>
</dbReference>
<feature type="domain" description="OmpR/PhoB-type" evidence="9">
    <location>
        <begin position="134"/>
        <end position="233"/>
    </location>
</feature>
<dbReference type="Pfam" id="PF00072">
    <property type="entry name" value="Response_reg"/>
    <property type="match status" value="1"/>
</dbReference>
<evidence type="ECO:0000313" key="10">
    <source>
        <dbReference type="EMBL" id="QIL46469.1"/>
    </source>
</evidence>
<evidence type="ECO:0000256" key="1">
    <source>
        <dbReference type="ARBA" id="ARBA00022553"/>
    </source>
</evidence>
<dbReference type="PANTHER" id="PTHR48111:SF73">
    <property type="entry name" value="ALKALINE PHOSPHATASE SYNTHESIS TRANSCRIPTIONAL REGULATORY PROTEIN PHOP"/>
    <property type="match status" value="1"/>
</dbReference>
<feature type="DNA-binding region" description="OmpR/PhoB-type" evidence="7">
    <location>
        <begin position="134"/>
        <end position="233"/>
    </location>
</feature>
<keyword evidence="5" id="KW-0804">Transcription</keyword>
<proteinExistence type="predicted"/>
<dbReference type="GO" id="GO:0032993">
    <property type="term" value="C:protein-DNA complex"/>
    <property type="evidence" value="ECO:0007669"/>
    <property type="project" value="TreeGrafter"/>
</dbReference>
<name>A0A6G8ANC6_9ENTE</name>
<evidence type="ECO:0000256" key="2">
    <source>
        <dbReference type="ARBA" id="ARBA00023012"/>
    </source>
</evidence>
<dbReference type="CDD" id="cd00383">
    <property type="entry name" value="trans_reg_C"/>
    <property type="match status" value="1"/>
</dbReference>
<dbReference type="SMART" id="SM00862">
    <property type="entry name" value="Trans_reg_C"/>
    <property type="match status" value="1"/>
</dbReference>
<dbReference type="Gene3D" id="3.40.50.2300">
    <property type="match status" value="1"/>
</dbReference>
<dbReference type="Pfam" id="PF00486">
    <property type="entry name" value="Trans_reg_C"/>
    <property type="match status" value="1"/>
</dbReference>
<keyword evidence="2" id="KW-0902">Two-component regulatory system</keyword>
<feature type="modified residue" description="4-aspartylphosphate" evidence="6">
    <location>
        <position position="51"/>
    </location>
</feature>
<dbReference type="InterPro" id="IPR001789">
    <property type="entry name" value="Sig_transdc_resp-reg_receiver"/>
</dbReference>
<evidence type="ECO:0000256" key="3">
    <source>
        <dbReference type="ARBA" id="ARBA00023015"/>
    </source>
</evidence>
<keyword evidence="3" id="KW-0805">Transcription regulation</keyword>
<accession>A0A6G8ANC6</accession>
<organism evidence="10 11">
    <name type="scientific">Vagococcus coleopterorum</name>
    <dbReference type="NCBI Taxonomy" id="2714946"/>
    <lineage>
        <taxon>Bacteria</taxon>
        <taxon>Bacillati</taxon>
        <taxon>Bacillota</taxon>
        <taxon>Bacilli</taxon>
        <taxon>Lactobacillales</taxon>
        <taxon>Enterococcaceae</taxon>
        <taxon>Vagococcus</taxon>
    </lineage>
</organism>